<comment type="caution">
    <text evidence="1">The sequence shown here is derived from an EMBL/GenBank/DDBJ whole genome shotgun (WGS) entry which is preliminary data.</text>
</comment>
<name>A0ACB7XQU1_9ERIC</name>
<gene>
    <name evidence="1" type="ORF">Vadar_015449</name>
</gene>
<reference evidence="1 2" key="1">
    <citation type="journal article" date="2021" name="Hortic Res">
        <title>High-quality reference genome and annotation aids understanding of berry development for evergreen blueberry (Vaccinium darrowii).</title>
        <authorList>
            <person name="Yu J."/>
            <person name="Hulse-Kemp A.M."/>
            <person name="Babiker E."/>
            <person name="Staton M."/>
        </authorList>
    </citation>
    <scope>NUCLEOTIDE SEQUENCE [LARGE SCALE GENOMIC DNA]</scope>
    <source>
        <strain evidence="2">cv. NJ 8807/NJ 8810</strain>
        <tissue evidence="1">Young leaf</tissue>
    </source>
</reference>
<keyword evidence="2" id="KW-1185">Reference proteome</keyword>
<protein>
    <submittedName>
        <fullName evidence="1">Uncharacterized protein</fullName>
    </submittedName>
</protein>
<sequence>MALQTGVATSKVLILVGAGLTGSIVLRSGRLSDLISQLQELISGVNDAEISPEKYDSALLATQIRQLAQEIRELTTSRPITIYNGNSTSGGSSASYLLPAAALGAMGYCYMWWKGWSLSDVMFVTKHNMANAVATVSKQLEHVSEALASTKRHLTKKLENLDWKLDEQTEISKLIATDVNEVKSNLNQIGFDIDLINQMVSGLEGKIELLESKQDVTNAGLWYLCQFAGGAKDELNTKLFQDVGAKLTDTLKYEEKSLKGLQFLTESNEPNPTEKSTINSQKINAGENPAKSVSTIKPRIHSKGFRNSLANSEKGMLVLIHLAWIEGGLRFQIKK</sequence>
<organism evidence="1 2">
    <name type="scientific">Vaccinium darrowii</name>
    <dbReference type="NCBI Taxonomy" id="229202"/>
    <lineage>
        <taxon>Eukaryota</taxon>
        <taxon>Viridiplantae</taxon>
        <taxon>Streptophyta</taxon>
        <taxon>Embryophyta</taxon>
        <taxon>Tracheophyta</taxon>
        <taxon>Spermatophyta</taxon>
        <taxon>Magnoliopsida</taxon>
        <taxon>eudicotyledons</taxon>
        <taxon>Gunneridae</taxon>
        <taxon>Pentapetalae</taxon>
        <taxon>asterids</taxon>
        <taxon>Ericales</taxon>
        <taxon>Ericaceae</taxon>
        <taxon>Vaccinioideae</taxon>
        <taxon>Vaccinieae</taxon>
        <taxon>Vaccinium</taxon>
    </lineage>
</organism>
<evidence type="ECO:0000313" key="1">
    <source>
        <dbReference type="EMBL" id="KAH7843341.1"/>
    </source>
</evidence>
<evidence type="ECO:0000313" key="2">
    <source>
        <dbReference type="Proteomes" id="UP000828048"/>
    </source>
</evidence>
<dbReference type="Proteomes" id="UP000828048">
    <property type="component" value="Chromosome 1"/>
</dbReference>
<accession>A0ACB7XQU1</accession>
<proteinExistence type="predicted"/>
<dbReference type="EMBL" id="CM037151">
    <property type="protein sequence ID" value="KAH7843341.1"/>
    <property type="molecule type" value="Genomic_DNA"/>
</dbReference>